<evidence type="ECO:0000313" key="6">
    <source>
        <dbReference type="Proteomes" id="UP000190092"/>
    </source>
</evidence>
<dbReference type="GO" id="GO:0003677">
    <property type="term" value="F:DNA binding"/>
    <property type="evidence" value="ECO:0007669"/>
    <property type="project" value="UniProtKB-KW"/>
</dbReference>
<dbReference type="RefSeq" id="WP_085932786.1">
    <property type="nucleotide sequence ID" value="NZ_FUWJ01000001.1"/>
</dbReference>
<sequence length="155" mass="17618">MTARPTTSRFRFGIRFALLTRAWRRELDHVVAGIGLTDATWAPLVHLEEFGEGITQNNLACRVGIDGSSLVRLLDILDERGLIERRTNANDRRAKQIFLTPAGRKILAEIRHALQAVEAKLLVDLSDEEISNTLVLFDKIGVRLRRLQDERRPPQ</sequence>
<gene>
    <name evidence="5" type="ORF">SAMN02745126_01114</name>
</gene>
<dbReference type="PANTHER" id="PTHR33164:SF64">
    <property type="entry name" value="TRANSCRIPTIONAL REGULATOR SLYA"/>
    <property type="match status" value="1"/>
</dbReference>
<keyword evidence="3" id="KW-0804">Transcription</keyword>
<dbReference type="EMBL" id="FUWJ01000001">
    <property type="protein sequence ID" value="SJZ45047.1"/>
    <property type="molecule type" value="Genomic_DNA"/>
</dbReference>
<dbReference type="PROSITE" id="PS50995">
    <property type="entry name" value="HTH_MARR_2"/>
    <property type="match status" value="1"/>
</dbReference>
<dbReference type="Pfam" id="PF12802">
    <property type="entry name" value="MarR_2"/>
    <property type="match status" value="1"/>
</dbReference>
<keyword evidence="1" id="KW-0805">Transcription regulation</keyword>
<protein>
    <submittedName>
        <fullName evidence="5">MarR family transcriptional regulator, transcriptional regulator for hemolysin</fullName>
    </submittedName>
</protein>
<dbReference type="GO" id="GO:0006950">
    <property type="term" value="P:response to stress"/>
    <property type="evidence" value="ECO:0007669"/>
    <property type="project" value="TreeGrafter"/>
</dbReference>
<dbReference type="AlphaFoldDB" id="A0A1T4KRT9"/>
<dbReference type="InterPro" id="IPR036390">
    <property type="entry name" value="WH_DNA-bd_sf"/>
</dbReference>
<keyword evidence="6" id="KW-1185">Reference proteome</keyword>
<reference evidence="6" key="1">
    <citation type="submission" date="2017-02" db="EMBL/GenBank/DDBJ databases">
        <authorList>
            <person name="Varghese N."/>
            <person name="Submissions S."/>
        </authorList>
    </citation>
    <scope>NUCLEOTIDE SEQUENCE [LARGE SCALE GENOMIC DNA]</scope>
    <source>
        <strain evidence="6">ATCC 27094</strain>
    </source>
</reference>
<dbReference type="SMART" id="SM00347">
    <property type="entry name" value="HTH_MARR"/>
    <property type="match status" value="1"/>
</dbReference>
<proteinExistence type="predicted"/>
<keyword evidence="2" id="KW-0238">DNA-binding</keyword>
<name>A0A1T4KRT9_9HYPH</name>
<dbReference type="Gene3D" id="1.10.10.10">
    <property type="entry name" value="Winged helix-like DNA-binding domain superfamily/Winged helix DNA-binding domain"/>
    <property type="match status" value="1"/>
</dbReference>
<organism evidence="5 6">
    <name type="scientific">Enhydrobacter aerosaccus</name>
    <dbReference type="NCBI Taxonomy" id="225324"/>
    <lineage>
        <taxon>Bacteria</taxon>
        <taxon>Pseudomonadati</taxon>
        <taxon>Pseudomonadota</taxon>
        <taxon>Alphaproteobacteria</taxon>
        <taxon>Hyphomicrobiales</taxon>
        <taxon>Enhydrobacter</taxon>
    </lineage>
</organism>
<dbReference type="PANTHER" id="PTHR33164">
    <property type="entry name" value="TRANSCRIPTIONAL REGULATOR, MARR FAMILY"/>
    <property type="match status" value="1"/>
</dbReference>
<evidence type="ECO:0000256" key="3">
    <source>
        <dbReference type="ARBA" id="ARBA00023163"/>
    </source>
</evidence>
<accession>A0A1T4KRT9</accession>
<dbReference type="GO" id="GO:0003700">
    <property type="term" value="F:DNA-binding transcription factor activity"/>
    <property type="evidence" value="ECO:0007669"/>
    <property type="project" value="InterPro"/>
</dbReference>
<dbReference type="Proteomes" id="UP000190092">
    <property type="component" value="Unassembled WGS sequence"/>
</dbReference>
<evidence type="ECO:0000313" key="5">
    <source>
        <dbReference type="EMBL" id="SJZ45047.1"/>
    </source>
</evidence>
<dbReference type="InterPro" id="IPR039422">
    <property type="entry name" value="MarR/SlyA-like"/>
</dbReference>
<dbReference type="InterPro" id="IPR000835">
    <property type="entry name" value="HTH_MarR-typ"/>
</dbReference>
<dbReference type="OrthoDB" id="7427954at2"/>
<dbReference type="PRINTS" id="PR00598">
    <property type="entry name" value="HTHMARR"/>
</dbReference>
<dbReference type="InterPro" id="IPR036388">
    <property type="entry name" value="WH-like_DNA-bd_sf"/>
</dbReference>
<evidence type="ECO:0000259" key="4">
    <source>
        <dbReference type="PROSITE" id="PS50995"/>
    </source>
</evidence>
<feature type="domain" description="HTH marR-type" evidence="4">
    <location>
        <begin position="9"/>
        <end position="142"/>
    </location>
</feature>
<evidence type="ECO:0000256" key="1">
    <source>
        <dbReference type="ARBA" id="ARBA00023015"/>
    </source>
</evidence>
<dbReference type="STRING" id="225324.SAMN02745126_01114"/>
<dbReference type="SUPFAM" id="SSF46785">
    <property type="entry name" value="Winged helix' DNA-binding domain"/>
    <property type="match status" value="1"/>
</dbReference>
<evidence type="ECO:0000256" key="2">
    <source>
        <dbReference type="ARBA" id="ARBA00023125"/>
    </source>
</evidence>